<evidence type="ECO:0000256" key="2">
    <source>
        <dbReference type="ARBA" id="ARBA00023015"/>
    </source>
</evidence>
<keyword evidence="3" id="KW-0238">DNA-binding</keyword>
<keyword evidence="9" id="KW-1185">Reference proteome</keyword>
<evidence type="ECO:0000313" key="8">
    <source>
        <dbReference type="EMBL" id="KAG2174608.1"/>
    </source>
</evidence>
<dbReference type="PANTHER" id="PTHR15741">
    <property type="entry name" value="BASIC HELIX-LOOP-HELIX ZIP TRANSCRIPTION FACTOR"/>
    <property type="match status" value="1"/>
</dbReference>
<feature type="compositionally biased region" description="Acidic residues" evidence="6">
    <location>
        <begin position="198"/>
        <end position="210"/>
    </location>
</feature>
<dbReference type="InterPro" id="IPR052207">
    <property type="entry name" value="Max-like/E-box_TFs"/>
</dbReference>
<evidence type="ECO:0000256" key="4">
    <source>
        <dbReference type="ARBA" id="ARBA00023163"/>
    </source>
</evidence>
<accession>A0A8H7UC95</accession>
<feature type="domain" description="BHLH" evidence="7">
    <location>
        <begin position="218"/>
        <end position="269"/>
    </location>
</feature>
<dbReference type="GO" id="GO:0000981">
    <property type="term" value="F:DNA-binding transcription factor activity, RNA polymerase II-specific"/>
    <property type="evidence" value="ECO:0007669"/>
    <property type="project" value="TreeGrafter"/>
</dbReference>
<dbReference type="AlphaFoldDB" id="A0A8H7UC95"/>
<sequence>MSKVIVPSSYPTYDAMQQHAAANIDPAMVTKIEHSSPPHHSPYAEGDPLVDGYTDYSFTHAMTVSMPVAYAQPPPPYPMPTARVSYHPFVSEKMTHPGSPESSSTSSTPHTPPLRAQASNESLNQAVSYSSNTAARVKETIAKASAVPMELYHTEFLTYSKEAYERKNDNRKIKRKRAQSKEEPMATAKKGKKRSTPDIDEDDEDDEDELDDLSNAELRRQIHIQSEQKRRAQIKDGFEELKKHLPGCQNKKMSKAAMLTRTVQQIQHLKKTQSDLLAEVERLVAENENLKKFQHGVLQRQAMEKMYAF</sequence>
<keyword evidence="2" id="KW-0805">Transcription regulation</keyword>
<reference evidence="8" key="1">
    <citation type="submission" date="2020-12" db="EMBL/GenBank/DDBJ databases">
        <title>Metabolic potential, ecology and presence of endohyphal bacteria is reflected in genomic diversity of Mucoromycotina.</title>
        <authorList>
            <person name="Muszewska A."/>
            <person name="Okrasinska A."/>
            <person name="Steczkiewicz K."/>
            <person name="Drgas O."/>
            <person name="Orlowska M."/>
            <person name="Perlinska-Lenart U."/>
            <person name="Aleksandrzak-Piekarczyk T."/>
            <person name="Szatraj K."/>
            <person name="Zielenkiewicz U."/>
            <person name="Pilsyk S."/>
            <person name="Malc E."/>
            <person name="Mieczkowski P."/>
            <person name="Kruszewska J.S."/>
            <person name="Biernat P."/>
            <person name="Pawlowska J."/>
        </authorList>
    </citation>
    <scope>NUCLEOTIDE SEQUENCE</scope>
    <source>
        <strain evidence="8">WA0000051536</strain>
    </source>
</reference>
<evidence type="ECO:0000256" key="3">
    <source>
        <dbReference type="ARBA" id="ARBA00023125"/>
    </source>
</evidence>
<evidence type="ECO:0000256" key="5">
    <source>
        <dbReference type="ARBA" id="ARBA00023242"/>
    </source>
</evidence>
<dbReference type="PANTHER" id="PTHR15741:SF27">
    <property type="entry name" value="TRANSCRIPTION FACTOR AP-4"/>
    <property type="match status" value="1"/>
</dbReference>
<dbReference type="Pfam" id="PF00010">
    <property type="entry name" value="HLH"/>
    <property type="match status" value="1"/>
</dbReference>
<feature type="region of interest" description="Disordered" evidence="6">
    <location>
        <begin position="91"/>
        <end position="123"/>
    </location>
</feature>
<dbReference type="OrthoDB" id="5778525at2759"/>
<name>A0A8H7UC95_9FUNG</name>
<feature type="region of interest" description="Disordered" evidence="6">
    <location>
        <begin position="168"/>
        <end position="210"/>
    </location>
</feature>
<keyword evidence="4" id="KW-0804">Transcription</keyword>
<dbReference type="GO" id="GO:0005634">
    <property type="term" value="C:nucleus"/>
    <property type="evidence" value="ECO:0007669"/>
    <property type="project" value="UniProtKB-SubCell"/>
</dbReference>
<dbReference type="InterPro" id="IPR011598">
    <property type="entry name" value="bHLH_dom"/>
</dbReference>
<dbReference type="Gene3D" id="4.10.280.10">
    <property type="entry name" value="Helix-loop-helix DNA-binding domain"/>
    <property type="match status" value="1"/>
</dbReference>
<comment type="subcellular location">
    <subcellularLocation>
        <location evidence="1">Nucleus</location>
    </subcellularLocation>
</comment>
<dbReference type="SUPFAM" id="SSF47459">
    <property type="entry name" value="HLH, helix-loop-helix DNA-binding domain"/>
    <property type="match status" value="1"/>
</dbReference>
<gene>
    <name evidence="8" type="ORF">INT44_006872</name>
</gene>
<evidence type="ECO:0000259" key="7">
    <source>
        <dbReference type="PROSITE" id="PS50888"/>
    </source>
</evidence>
<proteinExistence type="predicted"/>
<dbReference type="EMBL" id="JAEPRA010000016">
    <property type="protein sequence ID" value="KAG2174608.1"/>
    <property type="molecule type" value="Genomic_DNA"/>
</dbReference>
<keyword evidence="5" id="KW-0539">Nucleus</keyword>
<dbReference type="GO" id="GO:0000978">
    <property type="term" value="F:RNA polymerase II cis-regulatory region sequence-specific DNA binding"/>
    <property type="evidence" value="ECO:0007669"/>
    <property type="project" value="TreeGrafter"/>
</dbReference>
<protein>
    <recommendedName>
        <fullName evidence="7">BHLH domain-containing protein</fullName>
    </recommendedName>
</protein>
<dbReference type="InterPro" id="IPR036638">
    <property type="entry name" value="HLH_DNA-bd_sf"/>
</dbReference>
<dbReference type="Proteomes" id="UP000612746">
    <property type="component" value="Unassembled WGS sequence"/>
</dbReference>
<evidence type="ECO:0000256" key="1">
    <source>
        <dbReference type="ARBA" id="ARBA00004123"/>
    </source>
</evidence>
<evidence type="ECO:0000256" key="6">
    <source>
        <dbReference type="SAM" id="MobiDB-lite"/>
    </source>
</evidence>
<dbReference type="PROSITE" id="PS50888">
    <property type="entry name" value="BHLH"/>
    <property type="match status" value="1"/>
</dbReference>
<organism evidence="8 9">
    <name type="scientific">Umbelopsis vinacea</name>
    <dbReference type="NCBI Taxonomy" id="44442"/>
    <lineage>
        <taxon>Eukaryota</taxon>
        <taxon>Fungi</taxon>
        <taxon>Fungi incertae sedis</taxon>
        <taxon>Mucoromycota</taxon>
        <taxon>Mucoromycotina</taxon>
        <taxon>Umbelopsidomycetes</taxon>
        <taxon>Umbelopsidales</taxon>
        <taxon>Umbelopsidaceae</taxon>
        <taxon>Umbelopsis</taxon>
    </lineage>
</organism>
<comment type="caution">
    <text evidence="8">The sequence shown here is derived from an EMBL/GenBank/DDBJ whole genome shotgun (WGS) entry which is preliminary data.</text>
</comment>
<feature type="compositionally biased region" description="Low complexity" evidence="6">
    <location>
        <begin position="96"/>
        <end position="109"/>
    </location>
</feature>
<evidence type="ECO:0000313" key="9">
    <source>
        <dbReference type="Proteomes" id="UP000612746"/>
    </source>
</evidence>
<dbReference type="GO" id="GO:0046983">
    <property type="term" value="F:protein dimerization activity"/>
    <property type="evidence" value="ECO:0007669"/>
    <property type="project" value="InterPro"/>
</dbReference>
<dbReference type="SMART" id="SM00353">
    <property type="entry name" value="HLH"/>
    <property type="match status" value="1"/>
</dbReference>